<proteinExistence type="predicted"/>
<feature type="region of interest" description="Disordered" evidence="1">
    <location>
        <begin position="114"/>
        <end position="133"/>
    </location>
</feature>
<dbReference type="Proteomes" id="UP000614287">
    <property type="component" value="Unassembled WGS sequence"/>
</dbReference>
<keyword evidence="4" id="KW-1185">Reference proteome</keyword>
<reference evidence="3" key="2">
    <citation type="submission" date="2020-09" db="EMBL/GenBank/DDBJ databases">
        <authorList>
            <person name="Sun Q."/>
            <person name="Kim S."/>
        </authorList>
    </citation>
    <scope>NUCLEOTIDE SEQUENCE</scope>
    <source>
        <strain evidence="3">KCTC 32501</strain>
    </source>
</reference>
<feature type="chain" id="PRO_5035284163" evidence="2">
    <location>
        <begin position="24"/>
        <end position="201"/>
    </location>
</feature>
<evidence type="ECO:0000313" key="4">
    <source>
        <dbReference type="Proteomes" id="UP000614287"/>
    </source>
</evidence>
<evidence type="ECO:0000313" key="3">
    <source>
        <dbReference type="EMBL" id="GHA74579.1"/>
    </source>
</evidence>
<name>A0A8J3CNU0_9BURK</name>
<dbReference type="AlphaFoldDB" id="A0A8J3CNU0"/>
<accession>A0A8J3CNU0</accession>
<protein>
    <submittedName>
        <fullName evidence="3">Uncharacterized protein</fullName>
    </submittedName>
</protein>
<feature type="signal peptide" evidence="2">
    <location>
        <begin position="1"/>
        <end position="23"/>
    </location>
</feature>
<organism evidence="3 4">
    <name type="scientific">Formosimonas limnophila</name>
    <dbReference type="NCBI Taxonomy" id="1384487"/>
    <lineage>
        <taxon>Bacteria</taxon>
        <taxon>Pseudomonadati</taxon>
        <taxon>Pseudomonadota</taxon>
        <taxon>Betaproteobacteria</taxon>
        <taxon>Burkholderiales</taxon>
        <taxon>Burkholderiaceae</taxon>
        <taxon>Formosimonas</taxon>
    </lineage>
</organism>
<dbReference type="EMBL" id="BMZG01000007">
    <property type="protein sequence ID" value="GHA74579.1"/>
    <property type="molecule type" value="Genomic_DNA"/>
</dbReference>
<evidence type="ECO:0000256" key="2">
    <source>
        <dbReference type="SAM" id="SignalP"/>
    </source>
</evidence>
<dbReference type="RefSeq" id="WP_189493284.1">
    <property type="nucleotide sequence ID" value="NZ_BMZG01000007.1"/>
</dbReference>
<evidence type="ECO:0000256" key="1">
    <source>
        <dbReference type="SAM" id="MobiDB-lite"/>
    </source>
</evidence>
<gene>
    <name evidence="3" type="ORF">GCM10009007_14540</name>
</gene>
<reference evidence="3" key="1">
    <citation type="journal article" date="2014" name="Int. J. Syst. Evol. Microbiol.">
        <title>Complete genome sequence of Corynebacterium casei LMG S-19264T (=DSM 44701T), isolated from a smear-ripened cheese.</title>
        <authorList>
            <consortium name="US DOE Joint Genome Institute (JGI-PGF)"/>
            <person name="Walter F."/>
            <person name="Albersmeier A."/>
            <person name="Kalinowski J."/>
            <person name="Ruckert C."/>
        </authorList>
    </citation>
    <scope>NUCLEOTIDE SEQUENCE</scope>
    <source>
        <strain evidence="3">KCTC 32501</strain>
    </source>
</reference>
<keyword evidence="2" id="KW-0732">Signal</keyword>
<feature type="compositionally biased region" description="Polar residues" evidence="1">
    <location>
        <begin position="114"/>
        <end position="132"/>
    </location>
</feature>
<comment type="caution">
    <text evidence="3">The sequence shown here is derived from an EMBL/GenBank/DDBJ whole genome shotgun (WGS) entry which is preliminary data.</text>
</comment>
<sequence>MKKSSLALLAVLFMTGFFNYVQAENTPNSAVESTVSADNSKGEVVEVKLSAKVIKIDKKKRHLTVQTENGAKYDLNVSEEIRNFDKIKVGDNLVIRYIKGIVLTLVPVNQRTGMPQRADNSSAATAELTQKPSALETHQTEIRAIVKAVNRKERKVTLRGAHETVTIDVPQQIDLGKVKVGDEVNAVITEAVAIGIEAESK</sequence>